<dbReference type="OrthoDB" id="3065650at2759"/>
<dbReference type="Proteomes" id="UP000807353">
    <property type="component" value="Unassembled WGS sequence"/>
</dbReference>
<name>A0A9P6CA87_9AGAR</name>
<keyword evidence="2" id="KW-1185">Reference proteome</keyword>
<accession>A0A9P6CA87</accession>
<gene>
    <name evidence="1" type="ORF">BDZ94DRAFT_1325802</name>
</gene>
<evidence type="ECO:0000313" key="2">
    <source>
        <dbReference type="Proteomes" id="UP000807353"/>
    </source>
</evidence>
<dbReference type="EMBL" id="MU150351">
    <property type="protein sequence ID" value="KAF9458032.1"/>
    <property type="molecule type" value="Genomic_DNA"/>
</dbReference>
<proteinExistence type="predicted"/>
<dbReference type="AlphaFoldDB" id="A0A9P6CA87"/>
<reference evidence="1" key="1">
    <citation type="submission" date="2020-11" db="EMBL/GenBank/DDBJ databases">
        <authorList>
            <consortium name="DOE Joint Genome Institute"/>
            <person name="Ahrendt S."/>
            <person name="Riley R."/>
            <person name="Andreopoulos W."/>
            <person name="Labutti K."/>
            <person name="Pangilinan J."/>
            <person name="Ruiz-Duenas F.J."/>
            <person name="Barrasa J.M."/>
            <person name="Sanchez-Garcia M."/>
            <person name="Camarero S."/>
            <person name="Miyauchi S."/>
            <person name="Serrano A."/>
            <person name="Linde D."/>
            <person name="Babiker R."/>
            <person name="Drula E."/>
            <person name="Ayuso-Fernandez I."/>
            <person name="Pacheco R."/>
            <person name="Padilla G."/>
            <person name="Ferreira P."/>
            <person name="Barriuso J."/>
            <person name="Kellner H."/>
            <person name="Castanera R."/>
            <person name="Alfaro M."/>
            <person name="Ramirez L."/>
            <person name="Pisabarro A.G."/>
            <person name="Kuo A."/>
            <person name="Tritt A."/>
            <person name="Lipzen A."/>
            <person name="He G."/>
            <person name="Yan M."/>
            <person name="Ng V."/>
            <person name="Cullen D."/>
            <person name="Martin F."/>
            <person name="Rosso M.-N."/>
            <person name="Henrissat B."/>
            <person name="Hibbett D."/>
            <person name="Martinez A.T."/>
            <person name="Grigoriev I.V."/>
        </authorList>
    </citation>
    <scope>NUCLEOTIDE SEQUENCE</scope>
    <source>
        <strain evidence="1">CBS 247.69</strain>
    </source>
</reference>
<sequence>MFAQYYQYCHPAHSDYQLLKRRRTIFKKYSLPTELEDARITEVAPLRLASWENGSGYGFVVFDKQIMLAKVMSIYSKSAGRAGKHGLIPQASSIAAVSNIPVQLFEHMIGSQFRANHAAQRLHIKKYCLLPSSAFLSTLDTAPFASGAGLKISQQDWLFFKALKDKLKDIMKAVSTLGGRKKKNVAIPSENEDEE</sequence>
<comment type="caution">
    <text evidence="1">The sequence shown here is derived from an EMBL/GenBank/DDBJ whole genome shotgun (WGS) entry which is preliminary data.</text>
</comment>
<organism evidence="1 2">
    <name type="scientific">Collybia nuda</name>
    <dbReference type="NCBI Taxonomy" id="64659"/>
    <lineage>
        <taxon>Eukaryota</taxon>
        <taxon>Fungi</taxon>
        <taxon>Dikarya</taxon>
        <taxon>Basidiomycota</taxon>
        <taxon>Agaricomycotina</taxon>
        <taxon>Agaricomycetes</taxon>
        <taxon>Agaricomycetidae</taxon>
        <taxon>Agaricales</taxon>
        <taxon>Tricholomatineae</taxon>
        <taxon>Clitocybaceae</taxon>
        <taxon>Collybia</taxon>
    </lineage>
</organism>
<protein>
    <submittedName>
        <fullName evidence="1">Uncharacterized protein</fullName>
    </submittedName>
</protein>
<evidence type="ECO:0000313" key="1">
    <source>
        <dbReference type="EMBL" id="KAF9458032.1"/>
    </source>
</evidence>